<sequence>MTRRSEEEEYRMNAISPILTLPNEILAKIFGDNHLSDVDTSRLIQVCKLFKGNIQKFVGQKFTFTVDDISHSGWRFVRCLLRNPEIGEPFVDITVKWDRRNWKLWKYDKKPWTTDWIWSESEKIQISTLCDKWGINENTKSVVLGGKNSEALMPLILCFTPNLKALDLGEVDLPLVDIGMITASNDTSVDLNILELLGHDFDEDDDEEDYSYYESQAQRAQRSCVRSYQPRNHSLFFFDNLQYKSDGNIVGPKILFPGLANLEYFRIGGPKKHHGIHGVSLQQSECFSIFLLPRIQSVEMFALFSDYDSYEPITDTPSTLKRLTFTRGFTNRQDPERVSFFEKVSKITVNLERVYINAKFSMFDGDVRRFFEPIARVFLRNTKYLEPSNILVNGGGFNEMGEWSFSEERRREVARKQKAFELIRGKLRTLKVCSLISDLEEAANPLAQPPPIVATSSKILPEILKHLRRNDVFRLMLACRAIYDICYPDMWASLRFGSHHDWEYFRASVGRAEAVQKWAKSVGILGGGGLEHLEVLELTRAFYSTDHYRESPKTILSVLANQVELGNTPKLNQLSLNWANALMIESSSGGVRPQDPENLRFCHAIKEYSQKKTPKEFRLSLGLNLASLLEVNPSSLLDLRKLRDLDVVIKWGESLDISILAANALVDVLSDSPNLENVTLRSEISLGNNSRNRINEEITPLWEAISSLQTVIGNLEHLCSLSIIGALSIYPSFLLIPPPSCKSVSYSGMMTTSWWKKFANFPFAGIECMTLECADLDPSEGRVMGRITNQGWTPVQKFKLGDVKVSTLKRLSVSPPSGGLGNDIKFNGYPSDFVECMLKNNTQLSDECLRPLAIRIAESYTKERENVMLDILHKQVDGLRAKLSATLKGYAESTALKALGETRSIGEGFQSEMRDTPIDMLVQQFERELGPNLITEFAEVLRVQLRQGLPILPPSSRLTRFTFDSEDDF</sequence>
<name>A0A7C8K886_ORBOL</name>
<dbReference type="EMBL" id="JAABOE010000111">
    <property type="protein sequence ID" value="KAF3164753.1"/>
    <property type="molecule type" value="Genomic_DNA"/>
</dbReference>
<proteinExistence type="predicted"/>
<comment type="caution">
    <text evidence="1">The sequence shown here is derived from an EMBL/GenBank/DDBJ whole genome shotgun (WGS) entry which is preliminary data.</text>
</comment>
<dbReference type="AlphaFoldDB" id="A0A7C8K886"/>
<dbReference type="Proteomes" id="UP000479691">
    <property type="component" value="Unassembled WGS sequence"/>
</dbReference>
<evidence type="ECO:0000313" key="2">
    <source>
        <dbReference type="Proteomes" id="UP000479691"/>
    </source>
</evidence>
<protein>
    <recommendedName>
        <fullName evidence="3">F-box domain-containing protein</fullName>
    </recommendedName>
</protein>
<reference evidence="1 2" key="1">
    <citation type="submission" date="2019-06" db="EMBL/GenBank/DDBJ databases">
        <authorList>
            <person name="Palmer J.M."/>
        </authorList>
    </citation>
    <scope>NUCLEOTIDE SEQUENCE [LARGE SCALE GENOMIC DNA]</scope>
    <source>
        <strain evidence="1 2">TWF788</strain>
    </source>
</reference>
<accession>A0A7C8K886</accession>
<evidence type="ECO:0000313" key="1">
    <source>
        <dbReference type="EMBL" id="KAF3164753.1"/>
    </source>
</evidence>
<gene>
    <name evidence="1" type="ORF">TWF788_001086</name>
</gene>
<organism evidence="1 2">
    <name type="scientific">Orbilia oligospora</name>
    <name type="common">Nematode-trapping fungus</name>
    <name type="synonym">Arthrobotrys oligospora</name>
    <dbReference type="NCBI Taxonomy" id="2813651"/>
    <lineage>
        <taxon>Eukaryota</taxon>
        <taxon>Fungi</taxon>
        <taxon>Dikarya</taxon>
        <taxon>Ascomycota</taxon>
        <taxon>Pezizomycotina</taxon>
        <taxon>Orbiliomycetes</taxon>
        <taxon>Orbiliales</taxon>
        <taxon>Orbiliaceae</taxon>
        <taxon>Orbilia</taxon>
    </lineage>
</organism>
<evidence type="ECO:0008006" key="3">
    <source>
        <dbReference type="Google" id="ProtNLM"/>
    </source>
</evidence>